<evidence type="ECO:0000256" key="2">
    <source>
        <dbReference type="ARBA" id="ARBA00005216"/>
    </source>
</evidence>
<dbReference type="SUPFAM" id="SSF143548">
    <property type="entry name" value="Serine metabolism enzymes domain"/>
    <property type="match status" value="1"/>
</dbReference>
<evidence type="ECO:0000256" key="8">
    <source>
        <dbReference type="ARBA" id="ARBA00048126"/>
    </source>
</evidence>
<proteinExistence type="inferred from homology"/>
<dbReference type="Proteomes" id="UP000295649">
    <property type="component" value="Unassembled WGS sequence"/>
</dbReference>
<reference evidence="12 13" key="1">
    <citation type="submission" date="2019-03" db="EMBL/GenBank/DDBJ databases">
        <title>Systems level insights into methane cycling in arid and semi-arid ecosystems.</title>
        <authorList>
            <person name="Kalyuzhnaya M."/>
        </authorList>
    </citation>
    <scope>NUCLEOTIDE SEQUENCE [LARGE SCALE GENOMIC DNA]</scope>
    <source>
        <strain evidence="12 13">S-1</strain>
    </source>
</reference>
<evidence type="ECO:0000256" key="1">
    <source>
        <dbReference type="ARBA" id="ARBA00003800"/>
    </source>
</evidence>
<dbReference type="Pfam" id="PF19304">
    <property type="entry name" value="PGDH_inter"/>
    <property type="match status" value="1"/>
</dbReference>
<evidence type="ECO:0000256" key="6">
    <source>
        <dbReference type="ARBA" id="ARBA00023027"/>
    </source>
</evidence>
<feature type="domain" description="ACT" evidence="11">
    <location>
        <begin position="457"/>
        <end position="529"/>
    </location>
</feature>
<dbReference type="InterPro" id="IPR002912">
    <property type="entry name" value="ACT_dom"/>
</dbReference>
<organism evidence="12 13">
    <name type="scientific">Methylomonas methanica</name>
    <dbReference type="NCBI Taxonomy" id="421"/>
    <lineage>
        <taxon>Bacteria</taxon>
        <taxon>Pseudomonadati</taxon>
        <taxon>Pseudomonadota</taxon>
        <taxon>Gammaproteobacteria</taxon>
        <taxon>Methylococcales</taxon>
        <taxon>Methylococcaceae</taxon>
        <taxon>Methylomonas</taxon>
    </lineage>
</organism>
<dbReference type="Pfam" id="PF00389">
    <property type="entry name" value="2-Hacid_dh"/>
    <property type="match status" value="1"/>
</dbReference>
<keyword evidence="7 10" id="KW-0718">Serine biosynthesis</keyword>
<dbReference type="InterPro" id="IPR006236">
    <property type="entry name" value="PGDH"/>
</dbReference>
<dbReference type="InterPro" id="IPR006140">
    <property type="entry name" value="D-isomer_DH_NAD-bd"/>
</dbReference>
<dbReference type="InterPro" id="IPR029009">
    <property type="entry name" value="ASB_dom_sf"/>
</dbReference>
<dbReference type="SUPFAM" id="SSF55021">
    <property type="entry name" value="ACT-like"/>
    <property type="match status" value="1"/>
</dbReference>
<comment type="similarity">
    <text evidence="3 10">Belongs to the D-isomer specific 2-hydroxyacid dehydrogenase family.</text>
</comment>
<dbReference type="SUPFAM" id="SSF52283">
    <property type="entry name" value="Formate/glycerate dehydrogenase catalytic domain-like"/>
    <property type="match status" value="1"/>
</dbReference>
<keyword evidence="6 10" id="KW-0520">NAD</keyword>
<keyword evidence="5 10" id="KW-0560">Oxidoreductase</keyword>
<comment type="function">
    <text evidence="1">Catalyzes the reversible oxidation of 3-phospho-D-glycerate to 3-phosphonooxypyruvate, the first step of the phosphorylated L-serine biosynthesis pathway. Also catalyzes the reversible oxidation of 2-hydroxyglutarate to 2-oxoglutarate.</text>
</comment>
<evidence type="ECO:0000256" key="9">
    <source>
        <dbReference type="ARBA" id="ARBA00048731"/>
    </source>
</evidence>
<dbReference type="Gene3D" id="3.30.70.260">
    <property type="match status" value="1"/>
</dbReference>
<dbReference type="NCBIfam" id="TIGR01327">
    <property type="entry name" value="PGDH"/>
    <property type="match status" value="1"/>
</dbReference>
<dbReference type="InterPro" id="IPR045865">
    <property type="entry name" value="ACT-like_dom_sf"/>
</dbReference>
<evidence type="ECO:0000313" key="13">
    <source>
        <dbReference type="Proteomes" id="UP000295649"/>
    </source>
</evidence>
<accession>A0ABY2CQT5</accession>
<evidence type="ECO:0000256" key="7">
    <source>
        <dbReference type="ARBA" id="ARBA00023299"/>
    </source>
</evidence>
<keyword evidence="10" id="KW-0028">Amino-acid biosynthesis</keyword>
<comment type="catalytic activity">
    <reaction evidence="8">
        <text>(R)-2-hydroxyglutarate + NAD(+) = 2-oxoglutarate + NADH + H(+)</text>
        <dbReference type="Rhea" id="RHEA:49612"/>
        <dbReference type="ChEBI" id="CHEBI:15378"/>
        <dbReference type="ChEBI" id="CHEBI:15801"/>
        <dbReference type="ChEBI" id="CHEBI:16810"/>
        <dbReference type="ChEBI" id="CHEBI:57540"/>
        <dbReference type="ChEBI" id="CHEBI:57945"/>
        <dbReference type="EC" id="1.1.1.399"/>
    </reaction>
</comment>
<dbReference type="Pfam" id="PF02826">
    <property type="entry name" value="2-Hacid_dh_C"/>
    <property type="match status" value="1"/>
</dbReference>
<dbReference type="EMBL" id="SMCN01000003">
    <property type="protein sequence ID" value="TCV86781.1"/>
    <property type="molecule type" value="Genomic_DNA"/>
</dbReference>
<evidence type="ECO:0000313" key="12">
    <source>
        <dbReference type="EMBL" id="TCV86781.1"/>
    </source>
</evidence>
<dbReference type="InterPro" id="IPR006139">
    <property type="entry name" value="D-isomer_2_OHA_DH_cat_dom"/>
</dbReference>
<evidence type="ECO:0000256" key="3">
    <source>
        <dbReference type="ARBA" id="ARBA00005854"/>
    </source>
</evidence>
<evidence type="ECO:0000256" key="4">
    <source>
        <dbReference type="ARBA" id="ARBA00021582"/>
    </source>
</evidence>
<evidence type="ECO:0000256" key="10">
    <source>
        <dbReference type="RuleBase" id="RU363003"/>
    </source>
</evidence>
<dbReference type="InterPro" id="IPR045626">
    <property type="entry name" value="PGDH_ASB_dom"/>
</dbReference>
<dbReference type="EC" id="1.1.1.95" evidence="10"/>
<keyword evidence="13" id="KW-1185">Reference proteome</keyword>
<name>A0ABY2CQT5_METMH</name>
<dbReference type="PROSITE" id="PS00671">
    <property type="entry name" value="D_2_HYDROXYACID_DH_3"/>
    <property type="match status" value="1"/>
</dbReference>
<evidence type="ECO:0000259" key="11">
    <source>
        <dbReference type="PROSITE" id="PS51671"/>
    </source>
</evidence>
<comment type="caution">
    <text evidence="12">The sequence shown here is derived from an EMBL/GenBank/DDBJ whole genome shotgun (WGS) entry which is preliminary data.</text>
</comment>
<evidence type="ECO:0000256" key="5">
    <source>
        <dbReference type="ARBA" id="ARBA00023002"/>
    </source>
</evidence>
<dbReference type="PROSITE" id="PS51671">
    <property type="entry name" value="ACT"/>
    <property type="match status" value="1"/>
</dbReference>
<dbReference type="InterPro" id="IPR036291">
    <property type="entry name" value="NAD(P)-bd_dom_sf"/>
</dbReference>
<dbReference type="PANTHER" id="PTHR42789:SF1">
    <property type="entry name" value="D-ISOMER SPECIFIC 2-HYDROXYACID DEHYDROGENASE FAMILY PROTEIN (AFU_ORTHOLOGUE AFUA_6G10090)"/>
    <property type="match status" value="1"/>
</dbReference>
<gene>
    <name evidence="12" type="ORF">EDE11_1032</name>
</gene>
<comment type="pathway">
    <text evidence="2 10">Amino-acid biosynthesis; L-serine biosynthesis; L-serine from 3-phospho-D-glycerate: step 1/3.</text>
</comment>
<dbReference type="InterPro" id="IPR029753">
    <property type="entry name" value="D-isomer_DH_CS"/>
</dbReference>
<protein>
    <recommendedName>
        <fullName evidence="4 10">D-3-phosphoglycerate dehydrogenase</fullName>
        <ecNumber evidence="10">1.1.1.95</ecNumber>
    </recommendedName>
</protein>
<dbReference type="InterPro" id="IPR050857">
    <property type="entry name" value="D-2-hydroxyacid_DH"/>
</dbReference>
<dbReference type="PANTHER" id="PTHR42789">
    <property type="entry name" value="D-ISOMER SPECIFIC 2-HYDROXYACID DEHYDROGENASE FAMILY PROTEIN (AFU_ORTHOLOGUE AFUA_6G10090)"/>
    <property type="match status" value="1"/>
</dbReference>
<dbReference type="SUPFAM" id="SSF51735">
    <property type="entry name" value="NAD(P)-binding Rossmann-fold domains"/>
    <property type="match status" value="1"/>
</dbReference>
<dbReference type="CDD" id="cd12173">
    <property type="entry name" value="PGDH_4"/>
    <property type="match status" value="1"/>
</dbReference>
<comment type="catalytic activity">
    <reaction evidence="9 10">
        <text>(2R)-3-phosphoglycerate + NAD(+) = 3-phosphooxypyruvate + NADH + H(+)</text>
        <dbReference type="Rhea" id="RHEA:12641"/>
        <dbReference type="ChEBI" id="CHEBI:15378"/>
        <dbReference type="ChEBI" id="CHEBI:18110"/>
        <dbReference type="ChEBI" id="CHEBI:57540"/>
        <dbReference type="ChEBI" id="CHEBI:57945"/>
        <dbReference type="ChEBI" id="CHEBI:58272"/>
        <dbReference type="EC" id="1.1.1.95"/>
    </reaction>
</comment>
<dbReference type="Gene3D" id="3.40.50.720">
    <property type="entry name" value="NAD(P)-binding Rossmann-like Domain"/>
    <property type="match status" value="2"/>
</dbReference>
<sequence>MAMKKILISDKLAEDGINFLNAQEGIQIHIQTGLNEDALCEIIPEYDALLIRSDTQVTAKVLKAATRLKVVGRAGIGVDNVDLNAATEQGVIVMNTPDANATTTAELAIAHMFSLSRNLPFANQSVREGKWERSKLMGAEIAHKTLAVLGFGTIGRIVAQRGNGLGMRVIAYDPFVAPDVFAIHGAEMVDLETLVKQADYLTLHCPLLEKTKNIIGREQLAMMKKSARLINCARGGLVDESALYAALKEGRIAGAALDVYEQEPPKDSPLLTLDNVVFTPHLGASTKEAQVAVSVEIARQAVKYLQTGEAVNALNLPRLSAEELTKAQPFMNLANILGKVLVGLIDQPIQRLEVAVFGKAAEVKIRPISAEAMVGLLGGQLSTPVNRVNVENIAKRQGIALIESQTEESEGYQSLIKITGHCADKSVSLAGTLLGNQHPRLVSINHFEIEVVPEGALLITRHDDKPGVIAAISSILGVANINITRMQVSIADEQQLAMMVISVSNPLNDQVLKSVCDVPAVHTARQIAL</sequence>
<dbReference type="Pfam" id="PF01842">
    <property type="entry name" value="ACT"/>
    <property type="match status" value="1"/>
</dbReference>
<dbReference type="Gene3D" id="3.30.1330.90">
    <property type="entry name" value="D-3-phosphoglycerate dehydrogenase, domain 3"/>
    <property type="match status" value="1"/>
</dbReference>